<feature type="region of interest" description="Disordered" evidence="1">
    <location>
        <begin position="36"/>
        <end position="68"/>
    </location>
</feature>
<sequence length="68" mass="7604">MVLHGQVRIFPVDDQGTGVAIDDCIETKILLDDHHEASRQHTGLTSPSRLLEPTSGEVDRHFIARRSK</sequence>
<keyword evidence="3" id="KW-1185">Reference proteome</keyword>
<evidence type="ECO:0000313" key="3">
    <source>
        <dbReference type="Proteomes" id="UP000002357"/>
    </source>
</evidence>
<reference evidence="2 3" key="1">
    <citation type="journal article" date="2010" name="Genome Biol. Evol.">
        <title>The sequence of a 1.8-mb bacterial linear plasmid reveals a rich evolutionary reservoir of secondary metabolic pathways.</title>
        <authorList>
            <person name="Medema M.H."/>
            <person name="Trefzer A."/>
            <person name="Kovalchuk A."/>
            <person name="van den Berg M."/>
            <person name="Mueller U."/>
            <person name="Heijne W."/>
            <person name="Wu L."/>
            <person name="Alam M.T."/>
            <person name="Ronning C.M."/>
            <person name="Nierman W.C."/>
            <person name="Bovenberg R.A.L."/>
            <person name="Breitling R."/>
            <person name="Takano E."/>
        </authorList>
    </citation>
    <scope>NUCLEOTIDE SEQUENCE [LARGE SCALE GENOMIC DNA]</scope>
    <source>
        <strain evidence="3">ATCC 27064 / DSM 738 / JCM 4710 / NBRC 13307 / NCIMB 12785 / NRRL 3585 / VKM Ac-602</strain>
    </source>
</reference>
<dbReference type="EMBL" id="CM000913">
    <property type="protein sequence ID" value="EFG08157.1"/>
    <property type="molecule type" value="Genomic_DNA"/>
</dbReference>
<dbReference type="Proteomes" id="UP000002357">
    <property type="component" value="Chromosome"/>
</dbReference>
<organism evidence="2 3">
    <name type="scientific">Streptomyces clavuligerus</name>
    <dbReference type="NCBI Taxonomy" id="1901"/>
    <lineage>
        <taxon>Bacteria</taxon>
        <taxon>Bacillati</taxon>
        <taxon>Actinomycetota</taxon>
        <taxon>Actinomycetes</taxon>
        <taxon>Kitasatosporales</taxon>
        <taxon>Streptomycetaceae</taxon>
        <taxon>Streptomyces</taxon>
    </lineage>
</organism>
<gene>
    <name evidence="2" type="ORF">SCLAV_3086</name>
</gene>
<proteinExistence type="predicted"/>
<dbReference type="KEGG" id="sclf:BB341_13185"/>
<dbReference type="AlphaFoldDB" id="B5GT69"/>
<evidence type="ECO:0000256" key="1">
    <source>
        <dbReference type="SAM" id="MobiDB-lite"/>
    </source>
</evidence>
<evidence type="ECO:0000313" key="2">
    <source>
        <dbReference type="EMBL" id="EFG08157.1"/>
    </source>
</evidence>
<name>B5GT69_STRCL</name>
<accession>B5GT69</accession>
<protein>
    <submittedName>
        <fullName evidence="2">Uncharacterized protein</fullName>
    </submittedName>
</protein>